<evidence type="ECO:0000256" key="1">
    <source>
        <dbReference type="SAM" id="SignalP"/>
    </source>
</evidence>
<name>A0A2G8TH89_9BURK</name>
<dbReference type="Proteomes" id="UP000230390">
    <property type="component" value="Unassembled WGS sequence"/>
</dbReference>
<feature type="signal peptide" evidence="1">
    <location>
        <begin position="1"/>
        <end position="36"/>
    </location>
</feature>
<evidence type="ECO:0000313" key="3">
    <source>
        <dbReference type="Proteomes" id="UP000230390"/>
    </source>
</evidence>
<protein>
    <submittedName>
        <fullName evidence="2">Uncharacterized protein</fullName>
    </submittedName>
</protein>
<keyword evidence="3" id="KW-1185">Reference proteome</keyword>
<dbReference type="EMBL" id="PDOC01000004">
    <property type="protein sequence ID" value="PIL45420.1"/>
    <property type="molecule type" value="Genomic_DNA"/>
</dbReference>
<gene>
    <name evidence="2" type="ORF">CR105_09660</name>
</gene>
<sequence length="147" mass="15157">MTMLLSQPGAARRSACRVLVAAAVAAGGFIALPVQAQSVPETYDIAMTFTTPTSKAAPTVRARAGEPFKVMLDDKGAKMMASFVLTPAGKQTVRLEGTVECGRTKPAHPVMVAHLGSTATVKVEETGTPGCELAMVVTKTAIGPSVN</sequence>
<organism evidence="2 3">
    <name type="scientific">Massilia eurypsychrophila</name>
    <dbReference type="NCBI Taxonomy" id="1485217"/>
    <lineage>
        <taxon>Bacteria</taxon>
        <taxon>Pseudomonadati</taxon>
        <taxon>Pseudomonadota</taxon>
        <taxon>Betaproteobacteria</taxon>
        <taxon>Burkholderiales</taxon>
        <taxon>Oxalobacteraceae</taxon>
        <taxon>Telluria group</taxon>
        <taxon>Massilia</taxon>
    </lineage>
</organism>
<dbReference type="AlphaFoldDB" id="A0A2G8TH89"/>
<dbReference type="RefSeq" id="WP_099788214.1">
    <property type="nucleotide sequence ID" value="NZ_JBHLYV010000031.1"/>
</dbReference>
<comment type="caution">
    <text evidence="2">The sequence shown here is derived from an EMBL/GenBank/DDBJ whole genome shotgun (WGS) entry which is preliminary data.</text>
</comment>
<proteinExistence type="predicted"/>
<feature type="chain" id="PRO_5013748638" evidence="1">
    <location>
        <begin position="37"/>
        <end position="147"/>
    </location>
</feature>
<keyword evidence="1" id="KW-0732">Signal</keyword>
<accession>A0A2G8TH89</accession>
<evidence type="ECO:0000313" key="2">
    <source>
        <dbReference type="EMBL" id="PIL45420.1"/>
    </source>
</evidence>
<reference evidence="2 3" key="1">
    <citation type="submission" date="2017-10" db="EMBL/GenBank/DDBJ databases">
        <title>Massilia psychrophilum sp. nov., a novel purple-pigmented bacterium isolated from Tianshan glacier, Xinjiang Municipality, China.</title>
        <authorList>
            <person name="Wang H."/>
        </authorList>
    </citation>
    <scope>NUCLEOTIDE SEQUENCE [LARGE SCALE GENOMIC DNA]</scope>
    <source>
        <strain evidence="2 3">JCM 30074</strain>
    </source>
</reference>